<dbReference type="AlphaFoldDB" id="C1DMV0"/>
<keyword evidence="2" id="KW-1185">Reference proteome</keyword>
<protein>
    <submittedName>
        <fullName evidence="1">Uncharacterized protein</fullName>
    </submittedName>
</protein>
<sequence>MFKEGDPEEKSNVQKFAHIAADGKTCQMQFHSFGADVQAFSAPVILQPTA</sequence>
<organism evidence="1 2">
    <name type="scientific">Azotobacter vinelandii (strain DJ / ATCC BAA-1303)</name>
    <dbReference type="NCBI Taxonomy" id="322710"/>
    <lineage>
        <taxon>Bacteria</taxon>
        <taxon>Pseudomonadati</taxon>
        <taxon>Pseudomonadota</taxon>
        <taxon>Gammaproteobacteria</taxon>
        <taxon>Pseudomonadales</taxon>
        <taxon>Pseudomonadaceae</taxon>
        <taxon>Azotobacter</taxon>
    </lineage>
</organism>
<dbReference type="STRING" id="322710.Avin_08900"/>
<dbReference type="GeneID" id="88188251"/>
<evidence type="ECO:0000313" key="1">
    <source>
        <dbReference type="EMBL" id="ACO77130.1"/>
    </source>
</evidence>
<name>C1DMV0_AZOVD</name>
<proteinExistence type="predicted"/>
<dbReference type="Proteomes" id="UP000002424">
    <property type="component" value="Chromosome"/>
</dbReference>
<evidence type="ECO:0000313" key="2">
    <source>
        <dbReference type="Proteomes" id="UP000002424"/>
    </source>
</evidence>
<dbReference type="EMBL" id="CP001157">
    <property type="protein sequence ID" value="ACO77130.1"/>
    <property type="molecule type" value="Genomic_DNA"/>
</dbReference>
<dbReference type="RefSeq" id="WP_012699555.1">
    <property type="nucleotide sequence ID" value="NC_012560.1"/>
</dbReference>
<dbReference type="EnsemblBacteria" id="ACO77130">
    <property type="protein sequence ID" value="ACO77130"/>
    <property type="gene ID" value="Avin_08900"/>
</dbReference>
<dbReference type="KEGG" id="avn:Avin_08900"/>
<reference evidence="1 2" key="1">
    <citation type="journal article" date="2009" name="J. Bacteriol.">
        <title>Genome sequence of Azotobacter vinelandii, an obligate aerobe specialized to support diverse anaerobic metabolic processes.</title>
        <authorList>
            <person name="Setubal J.C."/>
            <person name="dos Santos P."/>
            <person name="Goldman B.S."/>
            <person name="Ertesvag H."/>
            <person name="Espin G."/>
            <person name="Rubio L.M."/>
            <person name="Valla S."/>
            <person name="Almeida N.F."/>
            <person name="Balasubramanian D."/>
            <person name="Cromes L."/>
            <person name="Curatti L."/>
            <person name="Du Z."/>
            <person name="Godsy E."/>
            <person name="Goodner B."/>
            <person name="Hellner-Burris K."/>
            <person name="Hernandez J.A."/>
            <person name="Houmiel K."/>
            <person name="Imperial J."/>
            <person name="Kennedy C."/>
            <person name="Larson T.J."/>
            <person name="Latreille P."/>
            <person name="Ligon L.S."/>
            <person name="Lu J."/>
            <person name="Maerk M."/>
            <person name="Miller N.M."/>
            <person name="Norton S."/>
            <person name="O'Carroll I.P."/>
            <person name="Paulsen I."/>
            <person name="Raulfs E.C."/>
            <person name="Roemer R."/>
            <person name="Rosser J."/>
            <person name="Segura D."/>
            <person name="Slater S."/>
            <person name="Stricklin S.L."/>
            <person name="Studholme D.J."/>
            <person name="Sun J."/>
            <person name="Viana C.J."/>
            <person name="Wallin E."/>
            <person name="Wang B."/>
            <person name="Wheeler C."/>
            <person name="Zhu H."/>
            <person name="Dean D.R."/>
            <person name="Dixon R."/>
            <person name="Wood D."/>
        </authorList>
    </citation>
    <scope>NUCLEOTIDE SEQUENCE [LARGE SCALE GENOMIC DNA]</scope>
    <source>
        <strain evidence="2">DJ / ATCC BAA-1303</strain>
    </source>
</reference>
<dbReference type="HOGENOM" id="CLU_3114149_0_0_6"/>
<accession>C1DMV0</accession>
<gene>
    <name evidence="1" type="ordered locus">Avin_08900</name>
</gene>